<dbReference type="EMBL" id="JAQSDF010000005">
    <property type="protein sequence ID" value="MDI1230095.1"/>
    <property type="molecule type" value="Genomic_DNA"/>
</dbReference>
<organism evidence="3 4">
    <name type="scientific">Candidatus Methylobacter titanis</name>
    <dbReference type="NCBI Taxonomy" id="3053457"/>
    <lineage>
        <taxon>Bacteria</taxon>
        <taxon>Pseudomonadati</taxon>
        <taxon>Pseudomonadota</taxon>
        <taxon>Gammaproteobacteria</taxon>
        <taxon>Methylococcales</taxon>
        <taxon>Methylococcaceae</taxon>
        <taxon>Methylobacter</taxon>
    </lineage>
</organism>
<accession>A0AA43TNV5</accession>
<dbReference type="InterPro" id="IPR044005">
    <property type="entry name" value="DZR_2"/>
</dbReference>
<dbReference type="PANTHER" id="PTHR47505">
    <property type="entry name" value="DNA UTILIZATION PROTEIN YHGH"/>
    <property type="match status" value="1"/>
</dbReference>
<dbReference type="Gene3D" id="3.40.50.2020">
    <property type="match status" value="1"/>
</dbReference>
<evidence type="ECO:0000313" key="4">
    <source>
        <dbReference type="Proteomes" id="UP001160519"/>
    </source>
</evidence>
<dbReference type="InterPro" id="IPR000836">
    <property type="entry name" value="PRTase_dom"/>
</dbReference>
<proteinExistence type="inferred from homology"/>
<dbReference type="CDD" id="cd06223">
    <property type="entry name" value="PRTases_typeI"/>
    <property type="match status" value="1"/>
</dbReference>
<comment type="similarity">
    <text evidence="1">Belongs to the ComF/GntX family.</text>
</comment>
<evidence type="ECO:0000256" key="1">
    <source>
        <dbReference type="ARBA" id="ARBA00008007"/>
    </source>
</evidence>
<dbReference type="Pfam" id="PF18912">
    <property type="entry name" value="DZR_2"/>
    <property type="match status" value="1"/>
</dbReference>
<evidence type="ECO:0000313" key="3">
    <source>
        <dbReference type="EMBL" id="MDI1230095.1"/>
    </source>
</evidence>
<comment type="caution">
    <text evidence="3">The sequence shown here is derived from an EMBL/GenBank/DDBJ whole genome shotgun (WGS) entry which is preliminary data.</text>
</comment>
<reference evidence="3" key="1">
    <citation type="submission" date="2023-01" db="EMBL/GenBank/DDBJ databases">
        <title>Biogeochemical cycle of methane in antarctic sediments.</title>
        <authorList>
            <person name="Roldan D.M."/>
            <person name="Menes R.J."/>
        </authorList>
    </citation>
    <scope>NUCLEOTIDE SEQUENCE [LARGE SCALE GENOMIC DNA]</scope>
    <source>
        <strain evidence="3">K-2018 MAG008</strain>
    </source>
</reference>
<dbReference type="InterPro" id="IPR051910">
    <property type="entry name" value="ComF/GntX_DNA_util-trans"/>
</dbReference>
<dbReference type="SUPFAM" id="SSF53271">
    <property type="entry name" value="PRTase-like"/>
    <property type="match status" value="1"/>
</dbReference>
<name>A0AA43TNV5_9GAMM</name>
<sequence>MKMVYNWINIIQDYLLPPTCILCGNPGHDSRDICHSCYTKLPRNNHCCYQCAEILEISTADPAQSCWTIPAQHPSGASRAKPLPAVLCGRCLSRQPAFDETVAPFIHQGAIRHLISTLKFGANYKNARLLGMLLADHLTNLSGTDLHLPEGCRAGKTDMQQTADRPDLILPVPLHKARYRQRGFNQAIEIARIVGRELQIPLDLTSCKRNRDTPHQTQLPAKKRRKNLKNAFSIVKPIHAQHIAILDDVMTTGSTAHELAYALKKAGASRVDVWVCARA</sequence>
<dbReference type="InterPro" id="IPR029057">
    <property type="entry name" value="PRTase-like"/>
</dbReference>
<dbReference type="AlphaFoldDB" id="A0AA43TNV5"/>
<keyword evidence="4" id="KW-1185">Reference proteome</keyword>
<gene>
    <name evidence="3" type="ORF">PSU93_02975</name>
</gene>
<dbReference type="Proteomes" id="UP001160519">
    <property type="component" value="Unassembled WGS sequence"/>
</dbReference>
<feature type="domain" description="Double zinc ribbon" evidence="2">
    <location>
        <begin position="12"/>
        <end position="56"/>
    </location>
</feature>
<protein>
    <submittedName>
        <fullName evidence="3">ComF family protein</fullName>
    </submittedName>
</protein>
<evidence type="ECO:0000259" key="2">
    <source>
        <dbReference type="Pfam" id="PF18912"/>
    </source>
</evidence>
<dbReference type="PANTHER" id="PTHR47505:SF1">
    <property type="entry name" value="DNA UTILIZATION PROTEIN YHGH"/>
    <property type="match status" value="1"/>
</dbReference>